<evidence type="ECO:0000313" key="1">
    <source>
        <dbReference type="EMBL" id="KAK9884088.1"/>
    </source>
</evidence>
<evidence type="ECO:0000313" key="2">
    <source>
        <dbReference type="Proteomes" id="UP001431783"/>
    </source>
</evidence>
<dbReference type="Proteomes" id="UP001431783">
    <property type="component" value="Unassembled WGS sequence"/>
</dbReference>
<dbReference type="EMBL" id="JARQZJ010000092">
    <property type="protein sequence ID" value="KAK9884088.1"/>
    <property type="molecule type" value="Genomic_DNA"/>
</dbReference>
<protein>
    <submittedName>
        <fullName evidence="1">Uncharacterized protein</fullName>
    </submittedName>
</protein>
<dbReference type="AlphaFoldDB" id="A0AAW1UUA4"/>
<sequence length="181" mass="20087">MDRIAECCVIPLKGFDSITVNYPGPHEVDRSGSIILRNRTFDHMSSITFIEDKTISTASVVYVAKPSTGANKACQISTHGPTKDLPDIGHQLCQYRLGAVKYGKQNFIGLIPDTLRRKSHYNSTGCDTAVRKVTGNQLTTFPSIMVVQNRKQQPCNLILGNGLAAHQINSFEQRLQKLELR</sequence>
<accession>A0AAW1UUA4</accession>
<reference evidence="1 2" key="1">
    <citation type="submission" date="2023-03" db="EMBL/GenBank/DDBJ databases">
        <title>Genome insight into feeding habits of ladybird beetles.</title>
        <authorList>
            <person name="Li H.-S."/>
            <person name="Huang Y.-H."/>
            <person name="Pang H."/>
        </authorList>
    </citation>
    <scope>NUCLEOTIDE SEQUENCE [LARGE SCALE GENOMIC DNA]</scope>
    <source>
        <strain evidence="1">SYSU_2023b</strain>
        <tissue evidence="1">Whole body</tissue>
    </source>
</reference>
<keyword evidence="2" id="KW-1185">Reference proteome</keyword>
<gene>
    <name evidence="1" type="ORF">WA026_005026</name>
</gene>
<organism evidence="1 2">
    <name type="scientific">Henosepilachna vigintioctopunctata</name>
    <dbReference type="NCBI Taxonomy" id="420089"/>
    <lineage>
        <taxon>Eukaryota</taxon>
        <taxon>Metazoa</taxon>
        <taxon>Ecdysozoa</taxon>
        <taxon>Arthropoda</taxon>
        <taxon>Hexapoda</taxon>
        <taxon>Insecta</taxon>
        <taxon>Pterygota</taxon>
        <taxon>Neoptera</taxon>
        <taxon>Endopterygota</taxon>
        <taxon>Coleoptera</taxon>
        <taxon>Polyphaga</taxon>
        <taxon>Cucujiformia</taxon>
        <taxon>Coccinelloidea</taxon>
        <taxon>Coccinellidae</taxon>
        <taxon>Epilachninae</taxon>
        <taxon>Epilachnini</taxon>
        <taxon>Henosepilachna</taxon>
    </lineage>
</organism>
<comment type="caution">
    <text evidence="1">The sequence shown here is derived from an EMBL/GenBank/DDBJ whole genome shotgun (WGS) entry which is preliminary data.</text>
</comment>
<proteinExistence type="predicted"/>
<name>A0AAW1UUA4_9CUCU</name>